<gene>
    <name evidence="1" type="ORF">GCM10011491_44320</name>
</gene>
<organism evidence="1 2">
    <name type="scientific">Brucella endophytica</name>
    <dbReference type="NCBI Taxonomy" id="1963359"/>
    <lineage>
        <taxon>Bacteria</taxon>
        <taxon>Pseudomonadati</taxon>
        <taxon>Pseudomonadota</taxon>
        <taxon>Alphaproteobacteria</taxon>
        <taxon>Hyphomicrobiales</taxon>
        <taxon>Brucellaceae</taxon>
        <taxon>Brucella/Ochrobactrum group</taxon>
        <taxon>Brucella</taxon>
    </lineage>
</organism>
<evidence type="ECO:0000313" key="2">
    <source>
        <dbReference type="Proteomes" id="UP000646478"/>
    </source>
</evidence>
<dbReference type="Proteomes" id="UP000646478">
    <property type="component" value="Unassembled WGS sequence"/>
</dbReference>
<keyword evidence="2" id="KW-1185">Reference proteome</keyword>
<dbReference type="RefSeq" id="WP_373288710.1">
    <property type="nucleotide sequence ID" value="NZ_BMHH01000034.1"/>
</dbReference>
<reference evidence="1" key="2">
    <citation type="submission" date="2020-09" db="EMBL/GenBank/DDBJ databases">
        <authorList>
            <person name="Sun Q."/>
            <person name="Zhou Y."/>
        </authorList>
    </citation>
    <scope>NUCLEOTIDE SEQUENCE</scope>
    <source>
        <strain evidence="1">CGMCC 1.15082</strain>
    </source>
</reference>
<comment type="caution">
    <text evidence="1">The sequence shown here is derived from an EMBL/GenBank/DDBJ whole genome shotgun (WGS) entry which is preliminary data.</text>
</comment>
<proteinExistence type="predicted"/>
<name>A0A916SQQ6_9HYPH</name>
<evidence type="ECO:0008006" key="3">
    <source>
        <dbReference type="Google" id="ProtNLM"/>
    </source>
</evidence>
<reference evidence="1" key="1">
    <citation type="journal article" date="2014" name="Int. J. Syst. Evol. Microbiol.">
        <title>Complete genome sequence of Corynebacterium casei LMG S-19264T (=DSM 44701T), isolated from a smear-ripened cheese.</title>
        <authorList>
            <consortium name="US DOE Joint Genome Institute (JGI-PGF)"/>
            <person name="Walter F."/>
            <person name="Albersmeier A."/>
            <person name="Kalinowski J."/>
            <person name="Ruckert C."/>
        </authorList>
    </citation>
    <scope>NUCLEOTIDE SEQUENCE</scope>
    <source>
        <strain evidence="1">CGMCC 1.15082</strain>
    </source>
</reference>
<dbReference type="AlphaFoldDB" id="A0A916SQQ6"/>
<evidence type="ECO:0000313" key="1">
    <source>
        <dbReference type="EMBL" id="GGB11566.1"/>
    </source>
</evidence>
<accession>A0A916SQQ6</accession>
<sequence>MANIRSADWKTTPTHHVEGASTRFAYRRLGPDAGVPVVLLNHWGANLDNFDPPIVEGLAADRPVYALDYRGIGTSGGTAPLSVAEMASDTIATIRAAALAAVIHRHRPGQ</sequence>
<dbReference type="EMBL" id="BMHH01000034">
    <property type="protein sequence ID" value="GGB11566.1"/>
    <property type="molecule type" value="Genomic_DNA"/>
</dbReference>
<dbReference type="InterPro" id="IPR029058">
    <property type="entry name" value="AB_hydrolase_fold"/>
</dbReference>
<protein>
    <recommendedName>
        <fullName evidence="3">Alpha/beta hydrolase</fullName>
    </recommendedName>
</protein>
<dbReference type="SUPFAM" id="SSF53474">
    <property type="entry name" value="alpha/beta-Hydrolases"/>
    <property type="match status" value="1"/>
</dbReference>
<dbReference type="Gene3D" id="3.40.50.1820">
    <property type="entry name" value="alpha/beta hydrolase"/>
    <property type="match status" value="1"/>
</dbReference>